<evidence type="ECO:0000313" key="8">
    <source>
        <dbReference type="EMBL" id="MBP2386942.1"/>
    </source>
</evidence>
<keyword evidence="9" id="KW-1185">Reference proteome</keyword>
<evidence type="ECO:0000259" key="7">
    <source>
        <dbReference type="Pfam" id="PF04024"/>
    </source>
</evidence>
<proteinExistence type="predicted"/>
<evidence type="ECO:0000256" key="6">
    <source>
        <dbReference type="SAM" id="Phobius"/>
    </source>
</evidence>
<feature type="domain" description="Phage shock protein PspC N-terminal" evidence="7">
    <location>
        <begin position="14"/>
        <end position="66"/>
    </location>
</feature>
<accession>A0ABS4XEP3</accession>
<reference evidence="8 9" key="1">
    <citation type="submission" date="2021-03" db="EMBL/GenBank/DDBJ databases">
        <title>Sequencing the genomes of 1000 actinobacteria strains.</title>
        <authorList>
            <person name="Klenk H.-P."/>
        </authorList>
    </citation>
    <scope>NUCLEOTIDE SEQUENCE [LARGE SCALE GENOMIC DNA]</scope>
    <source>
        <strain evidence="8 9">DSM 15797</strain>
    </source>
</reference>
<evidence type="ECO:0000256" key="2">
    <source>
        <dbReference type="ARBA" id="ARBA00022475"/>
    </source>
</evidence>
<dbReference type="Pfam" id="PF04024">
    <property type="entry name" value="PspC"/>
    <property type="match status" value="1"/>
</dbReference>
<gene>
    <name evidence="8" type="ORF">JOF47_002453</name>
</gene>
<protein>
    <submittedName>
        <fullName evidence="8">Phage shock protein PspC (Stress-responsive transcriptional regulator)</fullName>
    </submittedName>
</protein>
<sequence length="82" mass="9070">MDSFFNSLRSIPFRRGPKRLVAGVAGGIADKFGWDVTLVRIGLLLSFLLPVLGIPLYLVAWLLIPAQDDSIALQKIIRSFSK</sequence>
<evidence type="ECO:0000256" key="4">
    <source>
        <dbReference type="ARBA" id="ARBA00022989"/>
    </source>
</evidence>
<evidence type="ECO:0000256" key="3">
    <source>
        <dbReference type="ARBA" id="ARBA00022692"/>
    </source>
</evidence>
<evidence type="ECO:0000256" key="5">
    <source>
        <dbReference type="ARBA" id="ARBA00023136"/>
    </source>
</evidence>
<dbReference type="EMBL" id="JAGIOF010000001">
    <property type="protein sequence ID" value="MBP2386942.1"/>
    <property type="molecule type" value="Genomic_DNA"/>
</dbReference>
<feature type="transmembrane region" description="Helical" evidence="6">
    <location>
        <begin position="41"/>
        <end position="64"/>
    </location>
</feature>
<name>A0ABS4XEP3_9MICC</name>
<comment type="caution">
    <text evidence="8">The sequence shown here is derived from an EMBL/GenBank/DDBJ whole genome shotgun (WGS) entry which is preliminary data.</text>
</comment>
<dbReference type="Proteomes" id="UP001296993">
    <property type="component" value="Unassembled WGS sequence"/>
</dbReference>
<comment type="subcellular location">
    <subcellularLocation>
        <location evidence="1">Cell membrane</location>
        <topology evidence="1">Single-pass membrane protein</topology>
    </subcellularLocation>
</comment>
<keyword evidence="2" id="KW-1003">Cell membrane</keyword>
<dbReference type="InterPro" id="IPR052027">
    <property type="entry name" value="PspC"/>
</dbReference>
<dbReference type="InterPro" id="IPR007168">
    <property type="entry name" value="Phageshock_PspC_N"/>
</dbReference>
<keyword evidence="4 6" id="KW-1133">Transmembrane helix</keyword>
<evidence type="ECO:0000256" key="1">
    <source>
        <dbReference type="ARBA" id="ARBA00004162"/>
    </source>
</evidence>
<dbReference type="RefSeq" id="WP_209998540.1">
    <property type="nucleotide sequence ID" value="NZ_BAAAJY010000010.1"/>
</dbReference>
<evidence type="ECO:0000313" key="9">
    <source>
        <dbReference type="Proteomes" id="UP001296993"/>
    </source>
</evidence>
<dbReference type="PANTHER" id="PTHR33885">
    <property type="entry name" value="PHAGE SHOCK PROTEIN C"/>
    <property type="match status" value="1"/>
</dbReference>
<dbReference type="PANTHER" id="PTHR33885:SF3">
    <property type="entry name" value="PHAGE SHOCK PROTEIN C"/>
    <property type="match status" value="1"/>
</dbReference>
<keyword evidence="5 6" id="KW-0472">Membrane</keyword>
<keyword evidence="3 6" id="KW-0812">Transmembrane</keyword>
<organism evidence="8 9">
    <name type="scientific">Paeniglutamicibacter kerguelensis</name>
    <dbReference type="NCBI Taxonomy" id="254788"/>
    <lineage>
        <taxon>Bacteria</taxon>
        <taxon>Bacillati</taxon>
        <taxon>Actinomycetota</taxon>
        <taxon>Actinomycetes</taxon>
        <taxon>Micrococcales</taxon>
        <taxon>Micrococcaceae</taxon>
        <taxon>Paeniglutamicibacter</taxon>
    </lineage>
</organism>